<dbReference type="Gene3D" id="1.10.560.10">
    <property type="entry name" value="GroEL-like equatorial domain"/>
    <property type="match status" value="1"/>
</dbReference>
<gene>
    <name evidence="2" type="ORF">Bca52824_035997</name>
</gene>
<dbReference type="InterPro" id="IPR027413">
    <property type="entry name" value="GROEL-like_equatorial_sf"/>
</dbReference>
<dbReference type="SUPFAM" id="SSF48592">
    <property type="entry name" value="GroEL equatorial domain-like"/>
    <property type="match status" value="1"/>
</dbReference>
<dbReference type="EMBL" id="JAAMPC010000008">
    <property type="protein sequence ID" value="KAG2299525.1"/>
    <property type="molecule type" value="Genomic_DNA"/>
</dbReference>
<dbReference type="Gene3D" id="3.20.20.100">
    <property type="entry name" value="NADP-dependent oxidoreductase domain"/>
    <property type="match status" value="1"/>
</dbReference>
<dbReference type="PANTHER" id="PTHR43364:SF4">
    <property type="entry name" value="NAD(P)-LINKED OXIDOREDUCTASE SUPERFAMILY PROTEIN"/>
    <property type="match status" value="1"/>
</dbReference>
<evidence type="ECO:0000313" key="3">
    <source>
        <dbReference type="Proteomes" id="UP000886595"/>
    </source>
</evidence>
<protein>
    <submittedName>
        <fullName evidence="2">Uncharacterized protein</fullName>
    </submittedName>
</protein>
<organism evidence="2 3">
    <name type="scientific">Brassica carinata</name>
    <name type="common">Ethiopian mustard</name>
    <name type="synonym">Abyssinian cabbage</name>
    <dbReference type="NCBI Taxonomy" id="52824"/>
    <lineage>
        <taxon>Eukaryota</taxon>
        <taxon>Viridiplantae</taxon>
        <taxon>Streptophyta</taxon>
        <taxon>Embryophyta</taxon>
        <taxon>Tracheophyta</taxon>
        <taxon>Spermatophyta</taxon>
        <taxon>Magnoliopsida</taxon>
        <taxon>eudicotyledons</taxon>
        <taxon>Gunneridae</taxon>
        <taxon>Pentapetalae</taxon>
        <taxon>rosids</taxon>
        <taxon>malvids</taxon>
        <taxon>Brassicales</taxon>
        <taxon>Brassicaceae</taxon>
        <taxon>Brassiceae</taxon>
        <taxon>Brassica</taxon>
    </lineage>
</organism>
<dbReference type="OrthoDB" id="1742396at2759"/>
<dbReference type="AlphaFoldDB" id="A0A8X7S3X1"/>
<dbReference type="PANTHER" id="PTHR43364">
    <property type="entry name" value="NADH-SPECIFIC METHYLGLYOXAL REDUCTASE-RELATED"/>
    <property type="match status" value="1"/>
</dbReference>
<dbReference type="Proteomes" id="UP000886595">
    <property type="component" value="Unassembled WGS sequence"/>
</dbReference>
<comment type="caution">
    <text evidence="2">The sequence shown here is derived from an EMBL/GenBank/DDBJ whole genome shotgun (WGS) entry which is preliminary data.</text>
</comment>
<reference evidence="2 3" key="1">
    <citation type="submission" date="2020-02" db="EMBL/GenBank/DDBJ databases">
        <authorList>
            <person name="Ma Q."/>
            <person name="Huang Y."/>
            <person name="Song X."/>
            <person name="Pei D."/>
        </authorList>
    </citation>
    <scope>NUCLEOTIDE SEQUENCE [LARGE SCALE GENOMIC DNA]</scope>
    <source>
        <strain evidence="2">Sxm20200214</strain>
        <tissue evidence="2">Leaf</tissue>
    </source>
</reference>
<dbReference type="GO" id="GO:0016491">
    <property type="term" value="F:oxidoreductase activity"/>
    <property type="evidence" value="ECO:0007669"/>
    <property type="project" value="UniProtKB-KW"/>
</dbReference>
<sequence length="173" mass="19189">MASSYITFNGHSRDHRTLVLAEASTEKTTKKAMEYRKLGDSEINISEITMGTTTFGEQNTEKESHEMLSFAVEHGINCIDTAEAVALYIYNAEGPFVRYRNLFDMMVDAVISSMAVIRGVCVSCSDDISVNSLDKYAISKYAESFKFIPKSLADNAGLNAMEIIRTNLPIMSN</sequence>
<keyword evidence="1" id="KW-0560">Oxidoreductase</keyword>
<accession>A0A8X7S3X1</accession>
<keyword evidence="3" id="KW-1185">Reference proteome</keyword>
<dbReference type="InterPro" id="IPR050523">
    <property type="entry name" value="AKR_Detox_Biosynth"/>
</dbReference>
<name>A0A8X7S3X1_BRACI</name>
<dbReference type="SUPFAM" id="SSF51430">
    <property type="entry name" value="NAD(P)-linked oxidoreductase"/>
    <property type="match status" value="1"/>
</dbReference>
<proteinExistence type="predicted"/>
<dbReference type="InterPro" id="IPR036812">
    <property type="entry name" value="NAD(P)_OxRdtase_dom_sf"/>
</dbReference>
<evidence type="ECO:0000256" key="1">
    <source>
        <dbReference type="ARBA" id="ARBA00023002"/>
    </source>
</evidence>
<evidence type="ECO:0000313" key="2">
    <source>
        <dbReference type="EMBL" id="KAG2299525.1"/>
    </source>
</evidence>